<dbReference type="Pfam" id="PF07596">
    <property type="entry name" value="SBP_bac_10"/>
    <property type="match status" value="1"/>
</dbReference>
<name>A0A9X1SG24_9BACT</name>
<proteinExistence type="predicted"/>
<dbReference type="EMBL" id="JAJKFT010000010">
    <property type="protein sequence ID" value="MCC9629740.1"/>
    <property type="molecule type" value="Genomic_DNA"/>
</dbReference>
<dbReference type="PANTHER" id="PTHR30093">
    <property type="entry name" value="GENERAL SECRETION PATHWAY PROTEIN G"/>
    <property type="match status" value="1"/>
</dbReference>
<keyword evidence="3" id="KW-1185">Reference proteome</keyword>
<sequence>MQCTNNLKQIGLALHNYHDVNGRFPPGYFVGLDDSDPDDNPLRYCWFQTILPFVEQTALSDSVQTDIKAGRVPWEFAQRATVVNGFMCPSDPANPKVGSIRGFHGNYVVAHGGGQSLKARDNERNANGMFYVASRTRIADVIDGTSNVAMVGEIVLVPDDVDRRGAYYMIGWRTANATLALRDTPNSAAPDAGNFSALVDYLPHAPAVDSNEWLRMNARSYHPGGVLVGRADASVSFVGDTVDLTTWNRFGNRNDGQVLGEL</sequence>
<evidence type="ECO:0000313" key="3">
    <source>
        <dbReference type="Proteomes" id="UP001139103"/>
    </source>
</evidence>
<evidence type="ECO:0000259" key="1">
    <source>
        <dbReference type="Pfam" id="PF07596"/>
    </source>
</evidence>
<dbReference type="PANTHER" id="PTHR30093:SF2">
    <property type="entry name" value="TYPE II SECRETION SYSTEM PROTEIN H"/>
    <property type="match status" value="1"/>
</dbReference>
<reference evidence="2" key="1">
    <citation type="submission" date="2021-11" db="EMBL/GenBank/DDBJ databases">
        <title>Genome sequence.</title>
        <authorList>
            <person name="Sun Q."/>
        </authorList>
    </citation>
    <scope>NUCLEOTIDE SEQUENCE</scope>
    <source>
        <strain evidence="2">JC732</strain>
    </source>
</reference>
<dbReference type="AlphaFoldDB" id="A0A9X1SG24"/>
<comment type="caution">
    <text evidence="2">The sequence shown here is derived from an EMBL/GenBank/DDBJ whole genome shotgun (WGS) entry which is preliminary data.</text>
</comment>
<feature type="domain" description="DUF1559" evidence="1">
    <location>
        <begin position="1"/>
        <end position="244"/>
    </location>
</feature>
<accession>A0A9X1SG24</accession>
<protein>
    <submittedName>
        <fullName evidence="2">DUF1559 domain-containing protein</fullName>
    </submittedName>
</protein>
<dbReference type="InterPro" id="IPR011453">
    <property type="entry name" value="DUF1559"/>
</dbReference>
<evidence type="ECO:0000313" key="2">
    <source>
        <dbReference type="EMBL" id="MCC9629740.1"/>
    </source>
</evidence>
<organism evidence="2 3">
    <name type="scientific">Blastopirellula sediminis</name>
    <dbReference type="NCBI Taxonomy" id="2894196"/>
    <lineage>
        <taxon>Bacteria</taxon>
        <taxon>Pseudomonadati</taxon>
        <taxon>Planctomycetota</taxon>
        <taxon>Planctomycetia</taxon>
        <taxon>Pirellulales</taxon>
        <taxon>Pirellulaceae</taxon>
        <taxon>Blastopirellula</taxon>
    </lineage>
</organism>
<dbReference type="Proteomes" id="UP001139103">
    <property type="component" value="Unassembled WGS sequence"/>
</dbReference>
<gene>
    <name evidence="2" type="ORF">LOC68_15220</name>
</gene>